<evidence type="ECO:0000256" key="2">
    <source>
        <dbReference type="ARBA" id="ARBA00022723"/>
    </source>
</evidence>
<dbReference type="Proteomes" id="UP000694406">
    <property type="component" value="Unplaced"/>
</dbReference>
<organism evidence="7 8">
    <name type="scientific">Laticauda laticaudata</name>
    <name type="common">Blue-ringed sea krait</name>
    <name type="synonym">Blue-lipped sea krait</name>
    <dbReference type="NCBI Taxonomy" id="8630"/>
    <lineage>
        <taxon>Eukaryota</taxon>
        <taxon>Metazoa</taxon>
        <taxon>Chordata</taxon>
        <taxon>Craniata</taxon>
        <taxon>Vertebrata</taxon>
        <taxon>Euteleostomi</taxon>
        <taxon>Lepidosauria</taxon>
        <taxon>Squamata</taxon>
        <taxon>Bifurcata</taxon>
        <taxon>Unidentata</taxon>
        <taxon>Episquamata</taxon>
        <taxon>Toxicofera</taxon>
        <taxon>Serpentes</taxon>
        <taxon>Colubroidea</taxon>
        <taxon>Elapidae</taxon>
        <taxon>Laticaudinae</taxon>
        <taxon>Laticauda</taxon>
    </lineage>
</organism>
<reference evidence="7" key="1">
    <citation type="submission" date="2025-08" db="UniProtKB">
        <authorList>
            <consortium name="Ensembl"/>
        </authorList>
    </citation>
    <scope>IDENTIFICATION</scope>
</reference>
<evidence type="ECO:0000313" key="8">
    <source>
        <dbReference type="Proteomes" id="UP000694406"/>
    </source>
</evidence>
<evidence type="ECO:0000256" key="5">
    <source>
        <dbReference type="ARBA" id="ARBA00022833"/>
    </source>
</evidence>
<keyword evidence="8" id="KW-1185">Reference proteome</keyword>
<dbReference type="Ensembl" id="ENSLLTT00000014690.1">
    <property type="protein sequence ID" value="ENSLLTP00000014135.1"/>
    <property type="gene ID" value="ENSLLTG00000010825.1"/>
</dbReference>
<evidence type="ECO:0000259" key="6">
    <source>
        <dbReference type="SMART" id="SM00438"/>
    </source>
</evidence>
<keyword evidence="2" id="KW-0479">Metal-binding</keyword>
<reference evidence="7" key="2">
    <citation type="submission" date="2025-09" db="UniProtKB">
        <authorList>
            <consortium name="Ensembl"/>
        </authorList>
    </citation>
    <scope>IDENTIFICATION</scope>
</reference>
<evidence type="ECO:0000256" key="1">
    <source>
        <dbReference type="ARBA" id="ARBA00007269"/>
    </source>
</evidence>
<comment type="similarity">
    <text evidence="1">Belongs to the NFX1 family.</text>
</comment>
<dbReference type="SMART" id="SM00438">
    <property type="entry name" value="ZnF_NFX"/>
    <property type="match status" value="2"/>
</dbReference>
<dbReference type="GO" id="GO:0000981">
    <property type="term" value="F:DNA-binding transcription factor activity, RNA polymerase II-specific"/>
    <property type="evidence" value="ECO:0007669"/>
    <property type="project" value="TreeGrafter"/>
</dbReference>
<dbReference type="InterPro" id="IPR034078">
    <property type="entry name" value="NFX1_fam"/>
</dbReference>
<dbReference type="GeneTree" id="ENSGT00940000157059"/>
<evidence type="ECO:0000256" key="3">
    <source>
        <dbReference type="ARBA" id="ARBA00022737"/>
    </source>
</evidence>
<keyword evidence="4" id="KW-0863">Zinc-finger</keyword>
<dbReference type="GO" id="GO:0005634">
    <property type="term" value="C:nucleus"/>
    <property type="evidence" value="ECO:0007669"/>
    <property type="project" value="InterPro"/>
</dbReference>
<keyword evidence="5" id="KW-0862">Zinc</keyword>
<dbReference type="InterPro" id="IPR000967">
    <property type="entry name" value="Znf_NFX1"/>
</dbReference>
<feature type="domain" description="NF-X1-type" evidence="6">
    <location>
        <begin position="45"/>
        <end position="63"/>
    </location>
</feature>
<name>A0A8C5S8H4_LATLA</name>
<dbReference type="GO" id="GO:0008270">
    <property type="term" value="F:zinc ion binding"/>
    <property type="evidence" value="ECO:0007669"/>
    <property type="project" value="UniProtKB-KW"/>
</dbReference>
<proteinExistence type="inferred from homology"/>
<evidence type="ECO:0000256" key="4">
    <source>
        <dbReference type="ARBA" id="ARBA00022771"/>
    </source>
</evidence>
<keyword evidence="3" id="KW-0677">Repeat</keyword>
<dbReference type="PANTHER" id="PTHR12360">
    <property type="entry name" value="NUCLEAR TRANSCRIPTION FACTOR, X-BOX BINDING 1 NFX1"/>
    <property type="match status" value="1"/>
</dbReference>
<evidence type="ECO:0000313" key="7">
    <source>
        <dbReference type="Ensembl" id="ENSLLTP00000014135.1"/>
    </source>
</evidence>
<protein>
    <recommendedName>
        <fullName evidence="6">NF-X1-type domain-containing protein</fullName>
    </recommendedName>
</protein>
<feature type="domain" description="NF-X1-type" evidence="6">
    <location>
        <begin position="107"/>
        <end position="126"/>
    </location>
</feature>
<sequence>GDNKGNSSCLFDCVAFVPRPGSSHQAGPECSQCEEGCSKPRPAGCSHACPLPCHPGECPPCAQMIRIKCHCKLTSLYIECIKITNADAEEKEELCSCKNQCPKELPCGHRCKEICHLGECCQNCNQKVKIRCPCKRLKKELLCSEDREGQCYLECDAVCKEMKRKASEVICPFYNIFIYFHTLFPALAHTHVRPFNQFLQLQPMKRIKAFSSPIDHTIHVYHLSSPRVL</sequence>
<dbReference type="CDD" id="cd06008">
    <property type="entry name" value="NF-X1-zinc-finger"/>
    <property type="match status" value="2"/>
</dbReference>
<accession>A0A8C5S8H4</accession>
<dbReference type="PANTHER" id="PTHR12360:SF1">
    <property type="entry name" value="NF-X1-TYPE ZINC FINGER PROTEIN NFXL1"/>
    <property type="match status" value="1"/>
</dbReference>
<dbReference type="AlphaFoldDB" id="A0A8C5S8H4"/>
<dbReference type="GO" id="GO:0000977">
    <property type="term" value="F:RNA polymerase II transcription regulatory region sequence-specific DNA binding"/>
    <property type="evidence" value="ECO:0007669"/>
    <property type="project" value="TreeGrafter"/>
</dbReference>